<evidence type="ECO:0000313" key="1">
    <source>
        <dbReference type="EMBL" id="MEL4454816.1"/>
    </source>
</evidence>
<keyword evidence="2" id="KW-1185">Reference proteome</keyword>
<sequence length="101" mass="11956">MIKPLLLLVSFLFIPLSLVSQIRITEKKAEEVLIKLENAEVDIVEVKTLKKWKALELSHEMKPQMNYNVVMVKYNTKGEFRTVIFDMNLVPIRYDYLDRIE</sequence>
<evidence type="ECO:0008006" key="3">
    <source>
        <dbReference type="Google" id="ProtNLM"/>
    </source>
</evidence>
<dbReference type="Proteomes" id="UP001474120">
    <property type="component" value="Unassembled WGS sequence"/>
</dbReference>
<protein>
    <recommendedName>
        <fullName evidence="3">PepSY domain-containing protein</fullName>
    </recommendedName>
</protein>
<dbReference type="RefSeq" id="WP_342158456.1">
    <property type="nucleotide sequence ID" value="NZ_JBCDNA010000001.1"/>
</dbReference>
<accession>A0ABU9KX96</accession>
<gene>
    <name evidence="1" type="ORF">AABB81_02840</name>
</gene>
<name>A0ABU9KX96_9FLAO</name>
<organism evidence="1 2">
    <name type="scientific">Lutimonas vermicola</name>
    <dbReference type="NCBI Taxonomy" id="414288"/>
    <lineage>
        <taxon>Bacteria</taxon>
        <taxon>Pseudomonadati</taxon>
        <taxon>Bacteroidota</taxon>
        <taxon>Flavobacteriia</taxon>
        <taxon>Flavobacteriales</taxon>
        <taxon>Flavobacteriaceae</taxon>
        <taxon>Lutimonas</taxon>
    </lineage>
</organism>
<reference evidence="1 2" key="1">
    <citation type="submission" date="2024-04" db="EMBL/GenBank/DDBJ databases">
        <title>whole genome sequencing of Lutimonas vermicola strain IMCC1616.</title>
        <authorList>
            <person name="Bae S.S."/>
        </authorList>
    </citation>
    <scope>NUCLEOTIDE SEQUENCE [LARGE SCALE GENOMIC DNA]</scope>
    <source>
        <strain evidence="1 2">IMCC1616</strain>
    </source>
</reference>
<dbReference type="EMBL" id="JBCDNA010000001">
    <property type="protein sequence ID" value="MEL4454816.1"/>
    <property type="molecule type" value="Genomic_DNA"/>
</dbReference>
<comment type="caution">
    <text evidence="1">The sequence shown here is derived from an EMBL/GenBank/DDBJ whole genome shotgun (WGS) entry which is preliminary data.</text>
</comment>
<proteinExistence type="predicted"/>
<evidence type="ECO:0000313" key="2">
    <source>
        <dbReference type="Proteomes" id="UP001474120"/>
    </source>
</evidence>